<sequence>MKFISAKYIILLAISISILFLLNIFGTYTKTPIEAIEEVRDEIGFILHEMDVDGDKILMYSRDTGEESQQLNVDFVKKSWMGWTRGYGGSGSIPSYSENKFFMDVDSISSMYFPSTKDTPIGDTPFPMFVGVLNNPNIETITMLSHLTGEEQTVNLVQGSGYRIWYLFVTKEDGYEFTMKLLSSNGDIVYEEDINEEFLFELDGE</sequence>
<gene>
    <name evidence="1" type="ORF">Q5Y73_08865</name>
</gene>
<protein>
    <recommendedName>
        <fullName evidence="3">DUF4309 domain-containing protein</fullName>
    </recommendedName>
</protein>
<proteinExistence type="predicted"/>
<dbReference type="Proteomes" id="UP001231941">
    <property type="component" value="Unassembled WGS sequence"/>
</dbReference>
<evidence type="ECO:0008006" key="3">
    <source>
        <dbReference type="Google" id="ProtNLM"/>
    </source>
</evidence>
<accession>A0ABT9IYJ1</accession>
<reference evidence="1 2" key="1">
    <citation type="submission" date="2023-08" db="EMBL/GenBank/DDBJ databases">
        <authorList>
            <person name="Park J.-S."/>
        </authorList>
    </citation>
    <scope>NUCLEOTIDE SEQUENCE [LARGE SCALE GENOMIC DNA]</scope>
    <source>
        <strain evidence="1 2">2205SS18-9</strain>
    </source>
</reference>
<comment type="caution">
    <text evidence="1">The sequence shown here is derived from an EMBL/GenBank/DDBJ whole genome shotgun (WGS) entry which is preliminary data.</text>
</comment>
<evidence type="ECO:0000313" key="2">
    <source>
        <dbReference type="Proteomes" id="UP001231941"/>
    </source>
</evidence>
<dbReference type="RefSeq" id="WP_305991502.1">
    <property type="nucleotide sequence ID" value="NZ_JAVAMP010000002.1"/>
</dbReference>
<organism evidence="1 2">
    <name type="scientific">Chengkuizengella axinellae</name>
    <dbReference type="NCBI Taxonomy" id="3064388"/>
    <lineage>
        <taxon>Bacteria</taxon>
        <taxon>Bacillati</taxon>
        <taxon>Bacillota</taxon>
        <taxon>Bacilli</taxon>
        <taxon>Bacillales</taxon>
        <taxon>Paenibacillaceae</taxon>
        <taxon>Chengkuizengella</taxon>
    </lineage>
</organism>
<evidence type="ECO:0000313" key="1">
    <source>
        <dbReference type="EMBL" id="MDP5274217.1"/>
    </source>
</evidence>
<name>A0ABT9IYJ1_9BACL</name>
<dbReference type="EMBL" id="JAVAMP010000002">
    <property type="protein sequence ID" value="MDP5274217.1"/>
    <property type="molecule type" value="Genomic_DNA"/>
</dbReference>
<keyword evidence="2" id="KW-1185">Reference proteome</keyword>